<evidence type="ECO:0000313" key="2">
    <source>
        <dbReference type="Proteomes" id="UP000028537"/>
    </source>
</evidence>
<accession>A0A084EZ27</accession>
<gene>
    <name evidence="1" type="ORF">UDIV_3830</name>
</gene>
<organism evidence="1 2">
    <name type="scientific">Ureaplasma diversum NCTC 246</name>
    <dbReference type="NCBI Taxonomy" id="1188241"/>
    <lineage>
        <taxon>Bacteria</taxon>
        <taxon>Bacillati</taxon>
        <taxon>Mycoplasmatota</taxon>
        <taxon>Mycoplasmoidales</taxon>
        <taxon>Mycoplasmoidaceae</taxon>
        <taxon>Ureaplasma</taxon>
    </lineage>
</organism>
<protein>
    <submittedName>
        <fullName evidence="1">Uncharacterized protein</fullName>
    </submittedName>
</protein>
<reference evidence="1 2" key="1">
    <citation type="submission" date="2014-02" db="EMBL/GenBank/DDBJ databases">
        <title>Genome sequence of Ureaplasma diversum strain 246.</title>
        <authorList>
            <person name="Sirand-Pugnet P."/>
            <person name="Breton M."/>
            <person name="Dordet-Frisoni E."/>
            <person name="Baranowski E."/>
            <person name="Barre A."/>
            <person name="Couture C."/>
            <person name="Dupuy V."/>
            <person name="Gaurivaud P."/>
            <person name="Jacob D."/>
            <person name="Lemaitre C."/>
            <person name="Manso-Silvan L."/>
            <person name="Nikolski M."/>
            <person name="Nouvel L.-X."/>
            <person name="Poumarat F."/>
            <person name="Tardy F."/>
            <person name="Thebault P."/>
            <person name="Theil S."/>
            <person name="Citti C."/>
            <person name="Thiaucourt F."/>
            <person name="Blanchard A."/>
        </authorList>
    </citation>
    <scope>NUCLEOTIDE SEQUENCE [LARGE SCALE GENOMIC DNA]</scope>
    <source>
        <strain evidence="1 2">NCTC 246</strain>
    </source>
</reference>
<dbReference type="AlphaFoldDB" id="A0A084EZ27"/>
<dbReference type="Proteomes" id="UP000028537">
    <property type="component" value="Unassembled WGS sequence"/>
</dbReference>
<dbReference type="EMBL" id="JFDP01000049">
    <property type="protein sequence ID" value="KEZ23219.1"/>
    <property type="molecule type" value="Genomic_DNA"/>
</dbReference>
<keyword evidence="2" id="KW-1185">Reference proteome</keyword>
<dbReference type="RefSeq" id="WP_038102704.1">
    <property type="nucleotide sequence ID" value="NZ_JFDP01000049.1"/>
</dbReference>
<comment type="caution">
    <text evidence="1">The sequence shown here is derived from an EMBL/GenBank/DDBJ whole genome shotgun (WGS) entry which is preliminary data.</text>
</comment>
<sequence length="134" mass="16278">MDKKTNKFLIKAYEQNNLKQYIKDNELEEFIKFLAKNQLWLYDVYVNSIKQWDEQLKTVYTPHYQKEREMCNEALLYIGTNIKKQSYIKLDNEFDLPVCSFTEEEILWLYYKTKTNPLEANEFIALKQIETKPL</sequence>
<evidence type="ECO:0000313" key="1">
    <source>
        <dbReference type="EMBL" id="KEZ23219.1"/>
    </source>
</evidence>
<name>A0A084EZ27_9BACT</name>
<proteinExistence type="predicted"/>